<sequence>MNDRPQSGASARTHDAADAIGGILDAPPRFGAEVLRGGTRLTQRWSHGEFHAALPAMETHVVMTYYGAAQDAGWRQEGRHLRARTRPGTVTIIPEGQDGQWDVEGPIEVSHVYLTNERLQAAADTFAKGRPVELVGRICADDAVAARILEVLGHEAASGDASSSLFAEQALDLLCAQLIRAHSAGAAAPSPQARKGLADWQVKRVTNYMRDFLDQEIRLDDLAALVDLSRFHFVTAFRQATGQTPHEWLTALRIAQSKRLLADRSTPITTIALAVGYQTPSSFASSFRKVTGSTPSAFRAAA</sequence>
<dbReference type="PROSITE" id="PS00041">
    <property type="entry name" value="HTH_ARAC_FAMILY_1"/>
    <property type="match status" value="1"/>
</dbReference>
<dbReference type="PANTHER" id="PTHR46796:SF14">
    <property type="entry name" value="TRANSCRIPTIONAL REGULATORY PROTEIN"/>
    <property type="match status" value="1"/>
</dbReference>
<dbReference type="PRINTS" id="PR00032">
    <property type="entry name" value="HTHARAC"/>
</dbReference>
<dbReference type="InterPro" id="IPR020449">
    <property type="entry name" value="Tscrpt_reg_AraC-type_HTH"/>
</dbReference>
<dbReference type="GO" id="GO:0043565">
    <property type="term" value="F:sequence-specific DNA binding"/>
    <property type="evidence" value="ECO:0007669"/>
    <property type="project" value="InterPro"/>
</dbReference>
<dbReference type="PROSITE" id="PS01124">
    <property type="entry name" value="HTH_ARAC_FAMILY_2"/>
    <property type="match status" value="1"/>
</dbReference>
<dbReference type="SMART" id="SM00342">
    <property type="entry name" value="HTH_ARAC"/>
    <property type="match status" value="1"/>
</dbReference>
<dbReference type="Gene3D" id="1.10.10.60">
    <property type="entry name" value="Homeodomain-like"/>
    <property type="match status" value="2"/>
</dbReference>
<evidence type="ECO:0000256" key="2">
    <source>
        <dbReference type="ARBA" id="ARBA00023125"/>
    </source>
</evidence>
<feature type="domain" description="HTH araC/xylS-type" evidence="4">
    <location>
        <begin position="203"/>
        <end position="301"/>
    </location>
</feature>
<evidence type="ECO:0000256" key="1">
    <source>
        <dbReference type="ARBA" id="ARBA00023015"/>
    </source>
</evidence>
<organism evidence="5 6">
    <name type="scientific">Pseudoduganella lutea</name>
    <dbReference type="NCBI Taxonomy" id="321985"/>
    <lineage>
        <taxon>Bacteria</taxon>
        <taxon>Pseudomonadati</taxon>
        <taxon>Pseudomonadota</taxon>
        <taxon>Betaproteobacteria</taxon>
        <taxon>Burkholderiales</taxon>
        <taxon>Oxalobacteraceae</taxon>
        <taxon>Telluria group</taxon>
        <taxon>Pseudoduganella</taxon>
    </lineage>
</organism>
<evidence type="ECO:0000313" key="5">
    <source>
        <dbReference type="EMBL" id="QBE62169.1"/>
    </source>
</evidence>
<reference evidence="5 6" key="1">
    <citation type="submission" date="2019-02" db="EMBL/GenBank/DDBJ databases">
        <title>Draft Genome Sequences of Six Type Strains of the Genus Massilia.</title>
        <authorList>
            <person name="Miess H."/>
            <person name="Frediansyhah A."/>
            <person name="Gross H."/>
        </authorList>
    </citation>
    <scope>NUCLEOTIDE SEQUENCE [LARGE SCALE GENOMIC DNA]</scope>
    <source>
        <strain evidence="5 6">DSM 17473</strain>
    </source>
</reference>
<dbReference type="EMBL" id="CP035913">
    <property type="protein sequence ID" value="QBE62169.1"/>
    <property type="molecule type" value="Genomic_DNA"/>
</dbReference>
<dbReference type="AlphaFoldDB" id="A0A4P6KSR7"/>
<dbReference type="Proteomes" id="UP000290637">
    <property type="component" value="Chromosome"/>
</dbReference>
<keyword evidence="6" id="KW-1185">Reference proteome</keyword>
<name>A0A4P6KSR7_9BURK</name>
<dbReference type="InterPro" id="IPR009057">
    <property type="entry name" value="Homeodomain-like_sf"/>
</dbReference>
<dbReference type="OrthoDB" id="8584243at2"/>
<evidence type="ECO:0000256" key="3">
    <source>
        <dbReference type="ARBA" id="ARBA00023163"/>
    </source>
</evidence>
<dbReference type="GO" id="GO:0003700">
    <property type="term" value="F:DNA-binding transcription factor activity"/>
    <property type="evidence" value="ECO:0007669"/>
    <property type="project" value="InterPro"/>
</dbReference>
<dbReference type="PANTHER" id="PTHR46796">
    <property type="entry name" value="HTH-TYPE TRANSCRIPTIONAL ACTIVATOR RHAS-RELATED"/>
    <property type="match status" value="1"/>
</dbReference>
<keyword evidence="2" id="KW-0238">DNA-binding</keyword>
<protein>
    <submittedName>
        <fullName evidence="5">AraC family transcriptional regulator</fullName>
    </submittedName>
</protein>
<dbReference type="InterPro" id="IPR018060">
    <property type="entry name" value="HTH_AraC"/>
</dbReference>
<dbReference type="RefSeq" id="WP_130185306.1">
    <property type="nucleotide sequence ID" value="NZ_CP035913.1"/>
</dbReference>
<dbReference type="KEGG" id="plue:EWM63_03525"/>
<keyword evidence="1" id="KW-0805">Transcription regulation</keyword>
<evidence type="ECO:0000313" key="6">
    <source>
        <dbReference type="Proteomes" id="UP000290637"/>
    </source>
</evidence>
<gene>
    <name evidence="5" type="ORF">EWM63_03525</name>
</gene>
<dbReference type="SUPFAM" id="SSF46689">
    <property type="entry name" value="Homeodomain-like"/>
    <property type="match status" value="2"/>
</dbReference>
<evidence type="ECO:0000259" key="4">
    <source>
        <dbReference type="PROSITE" id="PS01124"/>
    </source>
</evidence>
<accession>A0A4P6KSR7</accession>
<keyword evidence="3" id="KW-0804">Transcription</keyword>
<dbReference type="Pfam" id="PF12833">
    <property type="entry name" value="HTH_18"/>
    <property type="match status" value="1"/>
</dbReference>
<dbReference type="InterPro" id="IPR018062">
    <property type="entry name" value="HTH_AraC-typ_CS"/>
</dbReference>
<proteinExistence type="predicted"/>
<dbReference type="InterPro" id="IPR050204">
    <property type="entry name" value="AraC_XylS_family_regulators"/>
</dbReference>